<evidence type="ECO:0000256" key="6">
    <source>
        <dbReference type="ARBA" id="ARBA00022840"/>
    </source>
</evidence>
<dbReference type="SUPFAM" id="SSF51246">
    <property type="entry name" value="Rudiment single hybrid motif"/>
    <property type="match status" value="1"/>
</dbReference>
<evidence type="ECO:0000313" key="12">
    <source>
        <dbReference type="EMBL" id="OGZ56113.1"/>
    </source>
</evidence>
<dbReference type="EMBL" id="MHNZ01000027">
    <property type="protein sequence ID" value="OGZ56113.1"/>
    <property type="molecule type" value="Genomic_DNA"/>
</dbReference>
<dbReference type="Pfam" id="PF01071">
    <property type="entry name" value="GARS_A"/>
    <property type="match status" value="1"/>
</dbReference>
<keyword evidence="3 12" id="KW-0436">Ligase</keyword>
<dbReference type="PROSITE" id="PS50975">
    <property type="entry name" value="ATP_GRASP"/>
    <property type="match status" value="1"/>
</dbReference>
<reference evidence="12 13" key="1">
    <citation type="journal article" date="2016" name="Nat. Commun.">
        <title>Thousands of microbial genomes shed light on interconnected biogeochemical processes in an aquifer system.</title>
        <authorList>
            <person name="Anantharaman K."/>
            <person name="Brown C.T."/>
            <person name="Hug L.A."/>
            <person name="Sharon I."/>
            <person name="Castelle C.J."/>
            <person name="Probst A.J."/>
            <person name="Thomas B.C."/>
            <person name="Singh A."/>
            <person name="Wilkins M.J."/>
            <person name="Karaoz U."/>
            <person name="Brodie E.L."/>
            <person name="Williams K.H."/>
            <person name="Hubbard S.S."/>
            <person name="Banfield J.F."/>
        </authorList>
    </citation>
    <scope>NUCLEOTIDE SEQUENCE [LARGE SCALE GENOMIC DNA]</scope>
</reference>
<accession>A0A1G2H0Z0</accession>
<dbReference type="Gene3D" id="3.90.600.10">
    <property type="entry name" value="Phosphoribosylglycinamide synthetase, C-terminal domain"/>
    <property type="match status" value="1"/>
</dbReference>
<dbReference type="InterPro" id="IPR020560">
    <property type="entry name" value="PRibGlycinamide_synth_C-dom"/>
</dbReference>
<dbReference type="SMART" id="SM01210">
    <property type="entry name" value="GARS_C"/>
    <property type="match status" value="1"/>
</dbReference>
<dbReference type="GO" id="GO:0005524">
    <property type="term" value="F:ATP binding"/>
    <property type="evidence" value="ECO:0007669"/>
    <property type="project" value="UniProtKB-UniRule"/>
</dbReference>
<dbReference type="InterPro" id="IPR000115">
    <property type="entry name" value="PRibGlycinamide_synth"/>
</dbReference>
<comment type="pathway">
    <text evidence="1">Purine metabolism; IMP biosynthesis via de novo pathway; N(1)-(5-phospho-D-ribosyl)glycinamide from 5-phospho-alpha-D-ribose 1-diphosphate: step 2/2.</text>
</comment>
<keyword evidence="6 10" id="KW-0067">ATP-binding</keyword>
<dbReference type="InterPro" id="IPR020561">
    <property type="entry name" value="PRibGlycinamid_synth_ATP-grasp"/>
</dbReference>
<dbReference type="PANTHER" id="PTHR43472">
    <property type="entry name" value="PHOSPHORIBOSYLAMINE--GLYCINE LIGASE"/>
    <property type="match status" value="1"/>
</dbReference>
<dbReference type="Pfam" id="PF02843">
    <property type="entry name" value="GARS_C"/>
    <property type="match status" value="1"/>
</dbReference>
<proteinExistence type="inferred from homology"/>
<evidence type="ECO:0000256" key="5">
    <source>
        <dbReference type="ARBA" id="ARBA00022755"/>
    </source>
</evidence>
<protein>
    <recommendedName>
        <fullName evidence="2">phosphoribosylamine--glycine ligase</fullName>
        <ecNumber evidence="2">6.3.4.13</ecNumber>
    </recommendedName>
    <alternativeName>
        <fullName evidence="8">Glycinamide ribonucleotide synthetase</fullName>
    </alternativeName>
    <alternativeName>
        <fullName evidence="9">Phosphoribosylglycinamide synthetase</fullName>
    </alternativeName>
</protein>
<evidence type="ECO:0000259" key="11">
    <source>
        <dbReference type="PROSITE" id="PS50975"/>
    </source>
</evidence>
<dbReference type="InterPro" id="IPR011761">
    <property type="entry name" value="ATP-grasp"/>
</dbReference>
<comment type="similarity">
    <text evidence="7">Belongs to the GARS family.</text>
</comment>
<dbReference type="GO" id="GO:0006189">
    <property type="term" value="P:'de novo' IMP biosynthetic process"/>
    <property type="evidence" value="ECO:0007669"/>
    <property type="project" value="UniProtKB-UniPathway"/>
</dbReference>
<dbReference type="SUPFAM" id="SSF56059">
    <property type="entry name" value="Glutathione synthetase ATP-binding domain-like"/>
    <property type="match status" value="1"/>
</dbReference>
<comment type="caution">
    <text evidence="12">The sequence shown here is derived from an EMBL/GenBank/DDBJ whole genome shotgun (WGS) entry which is preliminary data.</text>
</comment>
<organism evidence="12 13">
    <name type="scientific">Candidatus Ryanbacteria bacterium RIFCSPLOWO2_02_FULL_47_14</name>
    <dbReference type="NCBI Taxonomy" id="1802129"/>
    <lineage>
        <taxon>Bacteria</taxon>
        <taxon>Candidatus Ryaniibacteriota</taxon>
    </lineage>
</organism>
<gene>
    <name evidence="12" type="ORF">A3J04_02525</name>
</gene>
<evidence type="ECO:0000256" key="4">
    <source>
        <dbReference type="ARBA" id="ARBA00022741"/>
    </source>
</evidence>
<evidence type="ECO:0000256" key="2">
    <source>
        <dbReference type="ARBA" id="ARBA00013255"/>
    </source>
</evidence>
<dbReference type="GO" id="GO:0009113">
    <property type="term" value="P:purine nucleobase biosynthetic process"/>
    <property type="evidence" value="ECO:0007669"/>
    <property type="project" value="InterPro"/>
</dbReference>
<evidence type="ECO:0000256" key="8">
    <source>
        <dbReference type="ARBA" id="ARBA00042242"/>
    </source>
</evidence>
<feature type="domain" description="ATP-grasp" evidence="11">
    <location>
        <begin position="108"/>
        <end position="311"/>
    </location>
</feature>
<name>A0A1G2H0Z0_9BACT</name>
<evidence type="ECO:0000256" key="10">
    <source>
        <dbReference type="PROSITE-ProRule" id="PRU00409"/>
    </source>
</evidence>
<evidence type="ECO:0000256" key="3">
    <source>
        <dbReference type="ARBA" id="ARBA00022598"/>
    </source>
</evidence>
<dbReference type="AlphaFoldDB" id="A0A1G2H0Z0"/>
<sequence length="433" mass="49898">MDIRNNSQQESKIKFLLISWWGNSGDLGWQLLKEGHDVKMSIDLKDDRLEGFVEKVADWREWKEWADVIVIDDVGFGKIADELRKEGKYVVGGSVYTDALEQNRELGQDEMRNVGMNILPHWNFTDFENATKFIRENPGRYVFKPSGTISDDEKGILFIGEEEDGRDIIEVLEHNKITWARKIKKFQLQKFAAGVEIAVGAFFNGNDFIYPVNVNFEHKKLFPGDIGPYTGEMGTLMFWSEPNNLFRYTIEKMRDKLRESGYRGYVDVNCIVNSRGIFPLEFTMRFGYPTVSIQMEGVTSSWAELLYALSHGDSYDLKTKRGFQIGVVVACPPFPYSDKMFANIYKDFSILFKKPNFEGVHLGDVKLVDGDWHIAGNTGYALVITGSNSTVESARKQVYRRVENIMLQNMFYRTDIGIKWYHESDKLQTWGIL</sequence>
<evidence type="ECO:0000256" key="7">
    <source>
        <dbReference type="ARBA" id="ARBA00038345"/>
    </source>
</evidence>
<evidence type="ECO:0000313" key="13">
    <source>
        <dbReference type="Proteomes" id="UP000177954"/>
    </source>
</evidence>
<dbReference type="InterPro" id="IPR011054">
    <property type="entry name" value="Rudment_hybrid_motif"/>
</dbReference>
<keyword evidence="4 10" id="KW-0547">Nucleotide-binding</keyword>
<keyword evidence="5" id="KW-0658">Purine biosynthesis</keyword>
<dbReference type="STRING" id="1802129.A3J04_02525"/>
<dbReference type="PANTHER" id="PTHR43472:SF1">
    <property type="entry name" value="PHOSPHORIBOSYLAMINE--GLYCINE LIGASE, CHLOROPLASTIC"/>
    <property type="match status" value="1"/>
</dbReference>
<evidence type="ECO:0000256" key="9">
    <source>
        <dbReference type="ARBA" id="ARBA00042864"/>
    </source>
</evidence>
<dbReference type="InterPro" id="IPR037123">
    <property type="entry name" value="PRibGlycinamide_synth_C_sf"/>
</dbReference>
<dbReference type="GO" id="GO:0004637">
    <property type="term" value="F:phosphoribosylamine-glycine ligase activity"/>
    <property type="evidence" value="ECO:0007669"/>
    <property type="project" value="UniProtKB-EC"/>
</dbReference>
<dbReference type="GO" id="GO:0046872">
    <property type="term" value="F:metal ion binding"/>
    <property type="evidence" value="ECO:0007669"/>
    <property type="project" value="InterPro"/>
</dbReference>
<dbReference type="UniPathway" id="UPA00074">
    <property type="reaction ID" value="UER00125"/>
</dbReference>
<dbReference type="EC" id="6.3.4.13" evidence="2"/>
<dbReference type="Proteomes" id="UP000177954">
    <property type="component" value="Unassembled WGS sequence"/>
</dbReference>
<dbReference type="Gene3D" id="3.30.470.20">
    <property type="entry name" value="ATP-grasp fold, B domain"/>
    <property type="match status" value="1"/>
</dbReference>
<evidence type="ECO:0000256" key="1">
    <source>
        <dbReference type="ARBA" id="ARBA00005174"/>
    </source>
</evidence>